<dbReference type="EMBL" id="JAUJFL010000002">
    <property type="protein sequence ID" value="KAK2610698.1"/>
    <property type="molecule type" value="Genomic_DNA"/>
</dbReference>
<feature type="transmembrane region" description="Helical" evidence="2">
    <location>
        <begin position="122"/>
        <end position="141"/>
    </location>
</feature>
<dbReference type="InterPro" id="IPR021822">
    <property type="entry name" value="DUF3405"/>
</dbReference>
<keyword evidence="2" id="KW-1133">Transmembrane helix</keyword>
<dbReference type="Proteomes" id="UP001265746">
    <property type="component" value="Unassembled WGS sequence"/>
</dbReference>
<keyword evidence="4" id="KW-1185">Reference proteome</keyword>
<sequence>MGFSNPLRSRHGHGPQLPVYEKVPKDQLSSQEDYDSEITDDEREDDSSAASSPSRDSRRTTSSLSSKTNMIKRKLTVNATLAPPTTAATILSPIASRRTTFTLSRRGTGWKLYRLPHKITRLLCLGLLVGIILFISALYHAGISENRRIMKGEFPPRPPGPNTWESFNFLTRYYGGIRTLVPFQDNVPQYPRLVDEMPFNGTDEAGPAFYTGAREPVESSAVPPSKAFASEYKKSVFAKAGAVNECFLDSEQTIKVPHIRYYDGRPAGFPQNVLGSYELLDLPEDICFDRHGRLSPYGFGYSVRSGGLGIGEHGDKDGAQLVWKDRQQIDWRNTDWADVQRRCYQSNAELYKPLTRRHHPPRGFYINEKLANETLFKRDEGIPQIGEAQVPGSVADVARPPPELKEGTKGKTTGEATDKAAQKPVDGLPRTAIVIRCWDEYPWREEDVLYMRTIITELSLASGGRYDVHLLVQVKNDAAYPIWAADEVYQQRIKDTVPKELQSMVTLWTETQMLSLYQGIHDLWTRGMDLPVHGVYRGLQMAMQYFAYNHPEYDSFWQWEMDIRYTGHYLDLFTKMEQWAVQQPRKGLWERNGRFYLPAEHGTWEDFKQMARVQSEMGTPGADNMWNGLGGKPKPLEYSRGEKVIWGPVRPVDDKDWFEPENDPVPPRAYEHDKYQWGVGEEPDLITLNPMFDPEGTTWLLADDITGYNESEGIGKPPRRAQIITASRMSRRMLMTMHRETAFKKHHAFPEMWPATVALQHGYKAVYVPHPLYVDREWPTQYMARVYNGGKNGGTGGARTSVFGQREHNLQGLSWFYNSGFAPNLYRRWLGLKVNNDGGEEFEQVRDMSKDESTVGLMRGGEGRMCLPPMLLHPIKGVELPVEQDPVKEEVVESDPAA</sequence>
<evidence type="ECO:0000313" key="3">
    <source>
        <dbReference type="EMBL" id="KAK2610698.1"/>
    </source>
</evidence>
<keyword evidence="2" id="KW-0812">Transmembrane</keyword>
<dbReference type="Pfam" id="PF11885">
    <property type="entry name" value="DUF3405"/>
    <property type="match status" value="1"/>
</dbReference>
<organism evidence="3 4">
    <name type="scientific">Phomopsis amygdali</name>
    <name type="common">Fusicoccum amygdali</name>
    <dbReference type="NCBI Taxonomy" id="1214568"/>
    <lineage>
        <taxon>Eukaryota</taxon>
        <taxon>Fungi</taxon>
        <taxon>Dikarya</taxon>
        <taxon>Ascomycota</taxon>
        <taxon>Pezizomycotina</taxon>
        <taxon>Sordariomycetes</taxon>
        <taxon>Sordariomycetidae</taxon>
        <taxon>Diaporthales</taxon>
        <taxon>Diaporthaceae</taxon>
        <taxon>Diaporthe</taxon>
    </lineage>
</organism>
<name>A0AAD9SKM7_PHOAM</name>
<protein>
    <recommendedName>
        <fullName evidence="5">Major facilitator superfamily transporter</fullName>
    </recommendedName>
</protein>
<dbReference type="PANTHER" id="PTHR36205">
    <property type="entry name" value="CHROMOSOME 19, WHOLE GENOME SHOTGUN SEQUENCE"/>
    <property type="match status" value="1"/>
</dbReference>
<keyword evidence="2" id="KW-0472">Membrane</keyword>
<feature type="compositionally biased region" description="Low complexity" evidence="1">
    <location>
        <begin position="48"/>
        <end position="66"/>
    </location>
</feature>
<evidence type="ECO:0000256" key="2">
    <source>
        <dbReference type="SAM" id="Phobius"/>
    </source>
</evidence>
<accession>A0AAD9SKM7</accession>
<comment type="caution">
    <text evidence="3">The sequence shown here is derived from an EMBL/GenBank/DDBJ whole genome shotgun (WGS) entry which is preliminary data.</text>
</comment>
<dbReference type="PANTHER" id="PTHR36205:SF1">
    <property type="entry name" value="MAJOR FACILITATOR SUPERFAMILY TRANSPORTER"/>
    <property type="match status" value="1"/>
</dbReference>
<gene>
    <name evidence="3" type="ORF">N8I77_004108</name>
</gene>
<feature type="region of interest" description="Disordered" evidence="1">
    <location>
        <begin position="1"/>
        <end position="69"/>
    </location>
</feature>
<evidence type="ECO:0008006" key="5">
    <source>
        <dbReference type="Google" id="ProtNLM"/>
    </source>
</evidence>
<proteinExistence type="predicted"/>
<feature type="region of interest" description="Disordered" evidence="1">
    <location>
        <begin position="387"/>
        <end position="421"/>
    </location>
</feature>
<feature type="compositionally biased region" description="Acidic residues" evidence="1">
    <location>
        <begin position="32"/>
        <end position="47"/>
    </location>
</feature>
<reference evidence="3" key="1">
    <citation type="submission" date="2023-06" db="EMBL/GenBank/DDBJ databases">
        <authorList>
            <person name="Noh H."/>
        </authorList>
    </citation>
    <scope>NUCLEOTIDE SEQUENCE</scope>
    <source>
        <strain evidence="3">DUCC20226</strain>
    </source>
</reference>
<dbReference type="AlphaFoldDB" id="A0AAD9SKM7"/>
<evidence type="ECO:0000313" key="4">
    <source>
        <dbReference type="Proteomes" id="UP001265746"/>
    </source>
</evidence>
<evidence type="ECO:0000256" key="1">
    <source>
        <dbReference type="SAM" id="MobiDB-lite"/>
    </source>
</evidence>